<dbReference type="Pfam" id="PF02518">
    <property type="entry name" value="HATPase_c"/>
    <property type="match status" value="1"/>
</dbReference>
<dbReference type="InterPro" id="IPR035965">
    <property type="entry name" value="PAS-like_dom_sf"/>
</dbReference>
<dbReference type="FunCoup" id="Q2LQI9">
    <property type="interactions" value="100"/>
</dbReference>
<dbReference type="GO" id="GO:0004673">
    <property type="term" value="F:protein histidine kinase activity"/>
    <property type="evidence" value="ECO:0007669"/>
    <property type="project" value="UniProtKB-EC"/>
</dbReference>
<dbReference type="SUPFAM" id="SSF55874">
    <property type="entry name" value="ATPase domain of HSP90 chaperone/DNA topoisomerase II/histidine kinase"/>
    <property type="match status" value="1"/>
</dbReference>
<proteinExistence type="predicted"/>
<dbReference type="Proteomes" id="UP000001933">
    <property type="component" value="Chromosome"/>
</dbReference>
<protein>
    <recommendedName>
        <fullName evidence="2">histidine kinase</fullName>
        <ecNumber evidence="2">2.7.13.3</ecNumber>
    </recommendedName>
</protein>
<dbReference type="Gene3D" id="3.30.565.10">
    <property type="entry name" value="Histidine kinase-like ATPase, C-terminal domain"/>
    <property type="match status" value="1"/>
</dbReference>
<organism evidence="4 5">
    <name type="scientific">Syntrophus aciditrophicus (strain SB)</name>
    <dbReference type="NCBI Taxonomy" id="56780"/>
    <lineage>
        <taxon>Bacteria</taxon>
        <taxon>Pseudomonadati</taxon>
        <taxon>Thermodesulfobacteriota</taxon>
        <taxon>Syntrophia</taxon>
        <taxon>Syntrophales</taxon>
        <taxon>Syntrophaceae</taxon>
        <taxon>Syntrophus</taxon>
    </lineage>
</organism>
<dbReference type="InterPro" id="IPR000014">
    <property type="entry name" value="PAS"/>
</dbReference>
<evidence type="ECO:0000259" key="3">
    <source>
        <dbReference type="PROSITE" id="PS50109"/>
    </source>
</evidence>
<sequence length="437" mass="49561">MKILVFIFSSSLDCASLKCSHIILSAGIRGEGGLQSMKTLPLSRCGEKENLSWPLFCSNRRKETAKRESSAREPLESDQNNLRRILDSLDAGAYVTDMETCEILYINRHLRYICGDVEGRICWQVFQKNQDGPCPFCNNGRLVNERGEPERVLLREVKNTRNQRWYECRDSAVSWFDGRIVRLEIFTDITERKRKEEEYARKMKLETLCVLAEDIIHDFNNLLSVSMGYLSLARLNVPPYDPASQFLEKTEEAFMKSGKLAARLFALIGQEGKPFHRRVSPDVLLLDSVRLFLRGSDLKSAFVLAAPLWTVCVDENQIRQVIFHLLQNARQAMPQGGQVTIRAENVFLNAGEKGDLPVGSYVRWSVEDRGIGISSEILPRVFDPGFAAWPDDNREKSGWGLAVSRSIVRRHQGLIDCRSEPGVGTTMIVYLPAETVP</sequence>
<evidence type="ECO:0000256" key="1">
    <source>
        <dbReference type="ARBA" id="ARBA00000085"/>
    </source>
</evidence>
<dbReference type="PANTHER" id="PTHR43065">
    <property type="entry name" value="SENSOR HISTIDINE KINASE"/>
    <property type="match status" value="1"/>
</dbReference>
<feature type="domain" description="Histidine kinase" evidence="3">
    <location>
        <begin position="314"/>
        <end position="435"/>
    </location>
</feature>
<keyword evidence="5" id="KW-1185">Reference proteome</keyword>
<dbReference type="STRING" id="56780.SYN_02581"/>
<dbReference type="InterPro" id="IPR005467">
    <property type="entry name" value="His_kinase_dom"/>
</dbReference>
<dbReference type="SUPFAM" id="SSF55785">
    <property type="entry name" value="PYP-like sensor domain (PAS domain)"/>
    <property type="match status" value="1"/>
</dbReference>
<dbReference type="PROSITE" id="PS50109">
    <property type="entry name" value="HIS_KIN"/>
    <property type="match status" value="1"/>
</dbReference>
<dbReference type="Pfam" id="PF13426">
    <property type="entry name" value="PAS_9"/>
    <property type="match status" value="1"/>
</dbReference>
<evidence type="ECO:0000313" key="4">
    <source>
        <dbReference type="EMBL" id="ABC76095.1"/>
    </source>
</evidence>
<dbReference type="PRINTS" id="PR00344">
    <property type="entry name" value="BCTRLSENSOR"/>
</dbReference>
<dbReference type="eggNOG" id="COG2202">
    <property type="taxonomic scope" value="Bacteria"/>
</dbReference>
<evidence type="ECO:0000313" key="5">
    <source>
        <dbReference type="Proteomes" id="UP000001933"/>
    </source>
</evidence>
<dbReference type="KEGG" id="sat:SYN_02581"/>
<dbReference type="EC" id="2.7.13.3" evidence="2"/>
<dbReference type="Gene3D" id="3.30.450.20">
    <property type="entry name" value="PAS domain"/>
    <property type="match status" value="1"/>
</dbReference>
<dbReference type="eggNOG" id="COG0642">
    <property type="taxonomic scope" value="Bacteria"/>
</dbReference>
<keyword evidence="4" id="KW-0808">Transferase</keyword>
<name>Q2LQI9_SYNAS</name>
<dbReference type="InterPro" id="IPR004358">
    <property type="entry name" value="Sig_transdc_His_kin-like_C"/>
</dbReference>
<dbReference type="InParanoid" id="Q2LQI9"/>
<dbReference type="InterPro" id="IPR003594">
    <property type="entry name" value="HATPase_dom"/>
</dbReference>
<dbReference type="HOGENOM" id="CLU_508739_0_0_7"/>
<keyword evidence="4" id="KW-0418">Kinase</keyword>
<dbReference type="InterPro" id="IPR036890">
    <property type="entry name" value="HATPase_C_sf"/>
</dbReference>
<dbReference type="PANTHER" id="PTHR43065:SF42">
    <property type="entry name" value="TWO-COMPONENT SENSOR PPRA"/>
    <property type="match status" value="1"/>
</dbReference>
<gene>
    <name evidence="4" type="ORF">SYN_02581</name>
</gene>
<dbReference type="AlphaFoldDB" id="Q2LQI9"/>
<accession>Q2LQI9</accession>
<reference evidence="4 5" key="1">
    <citation type="journal article" date="2007" name="Proc. Natl. Acad. Sci. U.S.A.">
        <title>The genome of Syntrophus aciditrophicus: life at the thermodynamic limit of microbial growth.</title>
        <authorList>
            <person name="McInerney M.J."/>
            <person name="Rohlin L."/>
            <person name="Mouttaki H."/>
            <person name="Kim U."/>
            <person name="Krupp R.S."/>
            <person name="Rios-Hernandez L."/>
            <person name="Sieber J."/>
            <person name="Struchtemeyer C.G."/>
            <person name="Bhattacharyya A."/>
            <person name="Campbell J.W."/>
            <person name="Gunsalus R.P."/>
        </authorList>
    </citation>
    <scope>NUCLEOTIDE SEQUENCE [LARGE SCALE GENOMIC DNA]</scope>
    <source>
        <strain evidence="4 5">SB</strain>
    </source>
</reference>
<dbReference type="SMART" id="SM00387">
    <property type="entry name" value="HATPase_c"/>
    <property type="match status" value="1"/>
</dbReference>
<dbReference type="EMBL" id="CP000252">
    <property type="protein sequence ID" value="ABC76095.1"/>
    <property type="molecule type" value="Genomic_DNA"/>
</dbReference>
<comment type="catalytic activity">
    <reaction evidence="1">
        <text>ATP + protein L-histidine = ADP + protein N-phospho-L-histidine.</text>
        <dbReference type="EC" id="2.7.13.3"/>
    </reaction>
</comment>
<evidence type="ECO:0000256" key="2">
    <source>
        <dbReference type="ARBA" id="ARBA00012438"/>
    </source>
</evidence>